<feature type="domain" description="Ice-binding protein C-terminal" evidence="2">
    <location>
        <begin position="146"/>
        <end position="168"/>
    </location>
</feature>
<dbReference type="Pfam" id="PF07589">
    <property type="entry name" value="PEP-CTERM"/>
    <property type="match status" value="1"/>
</dbReference>
<dbReference type="KEGG" id="dbk:DGMP_29060"/>
<evidence type="ECO:0000259" key="2">
    <source>
        <dbReference type="Pfam" id="PF07589"/>
    </source>
</evidence>
<evidence type="ECO:0000313" key="4">
    <source>
        <dbReference type="Proteomes" id="UP000826725"/>
    </source>
</evidence>
<evidence type="ECO:0000256" key="1">
    <source>
        <dbReference type="SAM" id="SignalP"/>
    </source>
</evidence>
<feature type="chain" id="PRO_5034952606" description="Ice-binding protein C-terminal domain-containing protein" evidence="1">
    <location>
        <begin position="25"/>
        <end position="173"/>
    </location>
</feature>
<protein>
    <recommendedName>
        <fullName evidence="2">Ice-binding protein C-terminal domain-containing protein</fullName>
    </recommendedName>
</protein>
<organism evidence="3 4">
    <name type="scientific">Desulfomarina profundi</name>
    <dbReference type="NCBI Taxonomy" id="2772557"/>
    <lineage>
        <taxon>Bacteria</taxon>
        <taxon>Pseudomonadati</taxon>
        <taxon>Thermodesulfobacteriota</taxon>
        <taxon>Desulfobulbia</taxon>
        <taxon>Desulfobulbales</taxon>
        <taxon>Desulfobulbaceae</taxon>
        <taxon>Desulfomarina</taxon>
    </lineage>
</organism>
<keyword evidence="4" id="KW-1185">Reference proteome</keyword>
<proteinExistence type="predicted"/>
<evidence type="ECO:0000313" key="3">
    <source>
        <dbReference type="EMBL" id="BCL62213.1"/>
    </source>
</evidence>
<accession>A0A8D5FN77</accession>
<dbReference type="EMBL" id="AP024086">
    <property type="protein sequence ID" value="BCL62213.1"/>
    <property type="molecule type" value="Genomic_DNA"/>
</dbReference>
<gene>
    <name evidence="3" type="ORF">DGMP_29060</name>
</gene>
<sequence length="173" mass="18646">MKKKLLVGLVTGLFLAGMVGVASADVIASFEMGGGNPFYDDYDIFIGVGDISSPDWIVQLAWDHTGGGSTDPEGHFGSVDITSQFLMTGGQTWWVHADDNWGINSSYIQSFTIDTGSIVYSSPDTPVYVPDYQDRYAYINVPTQNPVPEPATMLLFGAGLAGLVGLRRQQGKK</sequence>
<dbReference type="InterPro" id="IPR013424">
    <property type="entry name" value="Ice-binding_C"/>
</dbReference>
<feature type="signal peptide" evidence="1">
    <location>
        <begin position="1"/>
        <end position="24"/>
    </location>
</feature>
<dbReference type="Proteomes" id="UP000826725">
    <property type="component" value="Chromosome"/>
</dbReference>
<name>A0A8D5FN77_9BACT</name>
<dbReference type="AlphaFoldDB" id="A0A8D5FN77"/>
<dbReference type="NCBIfam" id="TIGR02595">
    <property type="entry name" value="PEP_CTERM"/>
    <property type="match status" value="1"/>
</dbReference>
<keyword evidence="1" id="KW-0732">Signal</keyword>
<reference evidence="3" key="1">
    <citation type="submission" date="2020-09" db="EMBL/GenBank/DDBJ databases">
        <title>Desulfogranum mesoprofundum gen. nov., sp. nov., a novel mesophilic, sulfate-reducing chemolithoautotroph isolated from a deep-sea hydrothermal vent chimney in the Suiyo Seamount.</title>
        <authorList>
            <person name="Hashimoto Y."/>
            <person name="Nakagawa S."/>
        </authorList>
    </citation>
    <scope>NUCLEOTIDE SEQUENCE</scope>
    <source>
        <strain evidence="3">KT2</strain>
    </source>
</reference>